<proteinExistence type="predicted"/>
<dbReference type="GO" id="GO:0005829">
    <property type="term" value="C:cytosol"/>
    <property type="evidence" value="ECO:0007669"/>
    <property type="project" value="TreeGrafter"/>
</dbReference>
<dbReference type="InterPro" id="IPR047084">
    <property type="entry name" value="GFAT_N"/>
</dbReference>
<dbReference type="Gene3D" id="3.60.20.10">
    <property type="entry name" value="Glutamine Phosphoribosylpyrophosphate, subunit 1, domain 1"/>
    <property type="match status" value="1"/>
</dbReference>
<feature type="domain" description="Glutamine amidotransferase type-2" evidence="7">
    <location>
        <begin position="1"/>
        <end position="169"/>
    </location>
</feature>
<accession>X1FV84</accession>
<name>X1FV84_9ZZZZ</name>
<protein>
    <recommendedName>
        <fullName evidence="2">glutamine--fructose-6-phosphate transaminase (isomerizing)</fullName>
        <ecNumber evidence="2">2.6.1.16</ecNumber>
    </recommendedName>
</protein>
<feature type="non-terminal residue" evidence="9">
    <location>
        <position position="1"/>
    </location>
</feature>
<dbReference type="EMBL" id="BARU01002155">
    <property type="protein sequence ID" value="GAH24693.1"/>
    <property type="molecule type" value="Genomic_DNA"/>
</dbReference>
<evidence type="ECO:0000256" key="6">
    <source>
        <dbReference type="ARBA" id="ARBA00022962"/>
    </source>
</evidence>
<dbReference type="GO" id="GO:0097367">
    <property type="term" value="F:carbohydrate derivative binding"/>
    <property type="evidence" value="ECO:0007669"/>
    <property type="project" value="InterPro"/>
</dbReference>
<dbReference type="Gene3D" id="3.40.50.10490">
    <property type="entry name" value="Glucose-6-phosphate isomerase like protein, domain 1"/>
    <property type="match status" value="1"/>
</dbReference>
<dbReference type="Pfam" id="PF13522">
    <property type="entry name" value="GATase_6"/>
    <property type="match status" value="1"/>
</dbReference>
<dbReference type="InterPro" id="IPR046348">
    <property type="entry name" value="SIS_dom_sf"/>
</dbReference>
<evidence type="ECO:0000313" key="9">
    <source>
        <dbReference type="EMBL" id="GAH24693.1"/>
    </source>
</evidence>
<dbReference type="NCBIfam" id="TIGR01135">
    <property type="entry name" value="glmS"/>
    <property type="match status" value="1"/>
</dbReference>
<keyword evidence="5" id="KW-0677">Repeat</keyword>
<dbReference type="CDD" id="cd05008">
    <property type="entry name" value="SIS_GlmS_GlmD_1"/>
    <property type="match status" value="1"/>
</dbReference>
<dbReference type="AlphaFoldDB" id="X1FV84"/>
<keyword evidence="6" id="KW-0315">Glutamine amidotransferase</keyword>
<dbReference type="SUPFAM" id="SSF56235">
    <property type="entry name" value="N-terminal nucleophile aminohydrolases (Ntn hydrolases)"/>
    <property type="match status" value="1"/>
</dbReference>
<reference evidence="9" key="1">
    <citation type="journal article" date="2014" name="Front. Microbiol.">
        <title>High frequency of phylogenetically diverse reductive dehalogenase-homologous genes in deep subseafloor sedimentary metagenomes.</title>
        <authorList>
            <person name="Kawai M."/>
            <person name="Futagami T."/>
            <person name="Toyoda A."/>
            <person name="Takaki Y."/>
            <person name="Nishi S."/>
            <person name="Hori S."/>
            <person name="Arai W."/>
            <person name="Tsubouchi T."/>
            <person name="Morono Y."/>
            <person name="Uchiyama I."/>
            <person name="Ito T."/>
            <person name="Fujiyama A."/>
            <person name="Inagaki F."/>
            <person name="Takami H."/>
        </authorList>
    </citation>
    <scope>NUCLEOTIDE SEQUENCE</scope>
    <source>
        <strain evidence="9">Expedition CK06-06</strain>
    </source>
</reference>
<dbReference type="InterPro" id="IPR017932">
    <property type="entry name" value="GATase_2_dom"/>
</dbReference>
<dbReference type="NCBIfam" id="NF001484">
    <property type="entry name" value="PRK00331.1"/>
    <property type="match status" value="1"/>
</dbReference>
<keyword evidence="3" id="KW-0032">Aminotransferase</keyword>
<dbReference type="InterPro" id="IPR005855">
    <property type="entry name" value="GFAT"/>
</dbReference>
<evidence type="ECO:0000256" key="5">
    <source>
        <dbReference type="ARBA" id="ARBA00022737"/>
    </source>
</evidence>
<dbReference type="Pfam" id="PF01380">
    <property type="entry name" value="SIS"/>
    <property type="match status" value="1"/>
</dbReference>
<dbReference type="GO" id="GO:0006487">
    <property type="term" value="P:protein N-linked glycosylation"/>
    <property type="evidence" value="ECO:0007669"/>
    <property type="project" value="TreeGrafter"/>
</dbReference>
<dbReference type="GO" id="GO:0006002">
    <property type="term" value="P:fructose 6-phosphate metabolic process"/>
    <property type="evidence" value="ECO:0007669"/>
    <property type="project" value="TreeGrafter"/>
</dbReference>
<dbReference type="GO" id="GO:0006047">
    <property type="term" value="P:UDP-N-acetylglucosamine metabolic process"/>
    <property type="evidence" value="ECO:0007669"/>
    <property type="project" value="TreeGrafter"/>
</dbReference>
<dbReference type="EC" id="2.6.1.16" evidence="2"/>
<gene>
    <name evidence="9" type="ORF">S03H2_05219</name>
</gene>
<dbReference type="PANTHER" id="PTHR10937">
    <property type="entry name" value="GLUCOSAMINE--FRUCTOSE-6-PHOSPHATE AMINOTRANSFERASE, ISOMERIZING"/>
    <property type="match status" value="1"/>
</dbReference>
<evidence type="ECO:0000256" key="1">
    <source>
        <dbReference type="ARBA" id="ARBA00001031"/>
    </source>
</evidence>
<evidence type="ECO:0000256" key="4">
    <source>
        <dbReference type="ARBA" id="ARBA00022679"/>
    </source>
</evidence>
<evidence type="ECO:0000259" key="8">
    <source>
        <dbReference type="PROSITE" id="PS51464"/>
    </source>
</evidence>
<comment type="catalytic activity">
    <reaction evidence="1">
        <text>D-fructose 6-phosphate + L-glutamine = D-glucosamine 6-phosphate + L-glutamate</text>
        <dbReference type="Rhea" id="RHEA:13237"/>
        <dbReference type="ChEBI" id="CHEBI:29985"/>
        <dbReference type="ChEBI" id="CHEBI:58359"/>
        <dbReference type="ChEBI" id="CHEBI:58725"/>
        <dbReference type="ChEBI" id="CHEBI:61527"/>
        <dbReference type="EC" id="2.6.1.16"/>
    </reaction>
</comment>
<dbReference type="InterPro" id="IPR035466">
    <property type="entry name" value="GlmS/AgaS_SIS"/>
</dbReference>
<sequence length="409" mass="46271">GKIQLLKEKLKEDPLGGELGIGHTRWATHGEPTTGNAHPHTDCREEIAVIHNGIIENFQLLRDKLIKEGHIFKTDTDTEVIVHLIEKFLKDDLHLAVRKSLKFLKGSYALAVISRKDPKKIVAARWESPLVIGMGKKENFLASDVGAILNLTSRIIFLEDGETATIAKNEVKVFGKGGRLIKKRVKRLKWEILRGPKKDGYRHFMLKEIHEQPNIIRYVLKRRISRDKNDLYFENINLSEKKISKIDRIIIQACGTSWHVGLVGKYLFEKHLRLHTEVDISSEFRYRNPVAGGDTLVMAISQSGETADTLAGIRLAKSKFIQVLSLCNTIESTIARESDGVIYVYAGPEIGVASTKAYTAELLALFLLTISWGMLRNSISREKARKMIKELKKIPSALEELLDNQKEIH</sequence>
<organism evidence="9">
    <name type="scientific">marine sediment metagenome</name>
    <dbReference type="NCBI Taxonomy" id="412755"/>
    <lineage>
        <taxon>unclassified sequences</taxon>
        <taxon>metagenomes</taxon>
        <taxon>ecological metagenomes</taxon>
    </lineage>
</organism>
<dbReference type="PROSITE" id="PS51278">
    <property type="entry name" value="GATASE_TYPE_2"/>
    <property type="match status" value="1"/>
</dbReference>
<dbReference type="InterPro" id="IPR029055">
    <property type="entry name" value="Ntn_hydrolases_N"/>
</dbReference>
<dbReference type="InterPro" id="IPR001347">
    <property type="entry name" value="SIS_dom"/>
</dbReference>
<evidence type="ECO:0000256" key="3">
    <source>
        <dbReference type="ARBA" id="ARBA00022576"/>
    </source>
</evidence>
<dbReference type="GO" id="GO:0004360">
    <property type="term" value="F:glutamine-fructose-6-phosphate transaminase (isomerizing) activity"/>
    <property type="evidence" value="ECO:0007669"/>
    <property type="project" value="UniProtKB-EC"/>
</dbReference>
<dbReference type="SUPFAM" id="SSF53697">
    <property type="entry name" value="SIS domain"/>
    <property type="match status" value="1"/>
</dbReference>
<evidence type="ECO:0000259" key="7">
    <source>
        <dbReference type="PROSITE" id="PS51278"/>
    </source>
</evidence>
<dbReference type="CDD" id="cd00714">
    <property type="entry name" value="GFAT"/>
    <property type="match status" value="1"/>
</dbReference>
<dbReference type="PROSITE" id="PS51464">
    <property type="entry name" value="SIS"/>
    <property type="match status" value="1"/>
</dbReference>
<feature type="non-terminal residue" evidence="9">
    <location>
        <position position="409"/>
    </location>
</feature>
<keyword evidence="4" id="KW-0808">Transferase</keyword>
<evidence type="ECO:0000256" key="2">
    <source>
        <dbReference type="ARBA" id="ARBA00012916"/>
    </source>
</evidence>
<comment type="caution">
    <text evidence="9">The sequence shown here is derived from an EMBL/GenBank/DDBJ whole genome shotgun (WGS) entry which is preliminary data.</text>
</comment>
<dbReference type="PANTHER" id="PTHR10937:SF0">
    <property type="entry name" value="GLUTAMINE--FRUCTOSE-6-PHOSPHATE TRANSAMINASE (ISOMERIZING)"/>
    <property type="match status" value="1"/>
</dbReference>
<dbReference type="FunFam" id="3.40.50.10490:FF:000001">
    <property type="entry name" value="Glutamine--fructose-6-phosphate aminotransferase [isomerizing]"/>
    <property type="match status" value="1"/>
</dbReference>
<feature type="domain" description="SIS" evidence="8">
    <location>
        <begin position="239"/>
        <end position="379"/>
    </location>
</feature>